<dbReference type="PANTHER" id="PTHR14139">
    <property type="entry name" value="CALSYNTENIN"/>
    <property type="match status" value="1"/>
</dbReference>
<keyword evidence="3" id="KW-0732">Signal</keyword>
<dbReference type="FunFam" id="2.60.120.200:FF:000249">
    <property type="entry name" value="Calsyntenin-1, isoform C"/>
    <property type="match status" value="1"/>
</dbReference>
<comment type="caution">
    <text evidence="19">The sequence shown here is derived from an EMBL/GenBank/DDBJ whole genome shotgun (WGS) entry which is preliminary data.</text>
</comment>
<feature type="compositionally biased region" description="Polar residues" evidence="15">
    <location>
        <begin position="1350"/>
        <end position="1361"/>
    </location>
</feature>
<dbReference type="GO" id="GO:0007156">
    <property type="term" value="P:homophilic cell adhesion via plasma membrane adhesion molecules"/>
    <property type="evidence" value="ECO:0007669"/>
    <property type="project" value="InterPro"/>
</dbReference>
<dbReference type="FunFam" id="2.60.40.60:FF:000025">
    <property type="entry name" value="Calsyntenin 1"/>
    <property type="match status" value="1"/>
</dbReference>
<dbReference type="PROSITE" id="PS50268">
    <property type="entry name" value="CADHERIN_2"/>
    <property type="match status" value="2"/>
</dbReference>
<evidence type="ECO:0000313" key="19">
    <source>
        <dbReference type="EMBL" id="CAG9137558.1"/>
    </source>
</evidence>
<evidence type="ECO:0000259" key="18">
    <source>
        <dbReference type="PROSITE" id="PS50878"/>
    </source>
</evidence>
<evidence type="ECO:0000256" key="9">
    <source>
        <dbReference type="ARBA" id="ARBA00023136"/>
    </source>
</evidence>
<keyword evidence="11" id="KW-0628">Postsynaptic cell membrane</keyword>
<dbReference type="GO" id="GO:0005509">
    <property type="term" value="F:calcium ion binding"/>
    <property type="evidence" value="ECO:0007669"/>
    <property type="project" value="UniProtKB-UniRule"/>
</dbReference>
<dbReference type="GO" id="GO:0045211">
    <property type="term" value="C:postsynaptic membrane"/>
    <property type="evidence" value="ECO:0007669"/>
    <property type="project" value="UniProtKB-SubCell"/>
</dbReference>
<dbReference type="PROSITE" id="PS50878">
    <property type="entry name" value="RT_POL"/>
    <property type="match status" value="1"/>
</dbReference>
<dbReference type="InterPro" id="IPR045588">
    <property type="entry name" value="CLSTN_C"/>
</dbReference>
<keyword evidence="6" id="KW-0130">Cell adhesion</keyword>
<dbReference type="GO" id="GO:0050806">
    <property type="term" value="P:positive regulation of synaptic transmission"/>
    <property type="evidence" value="ECO:0007669"/>
    <property type="project" value="TreeGrafter"/>
</dbReference>
<dbReference type="InterPro" id="IPR043502">
    <property type="entry name" value="DNA/RNA_pol_sf"/>
</dbReference>
<keyword evidence="1" id="KW-1003">Cell membrane</keyword>
<keyword evidence="20" id="KW-1185">Reference proteome</keyword>
<reference evidence="19" key="1">
    <citation type="submission" date="2020-11" db="EMBL/GenBank/DDBJ databases">
        <authorList>
            <person name="Whiteford S."/>
        </authorList>
    </citation>
    <scope>NUCLEOTIDE SEQUENCE</scope>
</reference>
<keyword evidence="7 16" id="KW-1133">Transmembrane helix</keyword>
<dbReference type="SMART" id="SM00112">
    <property type="entry name" value="CA"/>
    <property type="match status" value="2"/>
</dbReference>
<dbReference type="InterPro" id="IPR002126">
    <property type="entry name" value="Cadherin-like_dom"/>
</dbReference>
<dbReference type="InterPro" id="IPR000477">
    <property type="entry name" value="RT_dom"/>
</dbReference>
<keyword evidence="10" id="KW-0325">Glycoprotein</keyword>
<evidence type="ECO:0000259" key="17">
    <source>
        <dbReference type="PROSITE" id="PS50268"/>
    </source>
</evidence>
<evidence type="ECO:0000256" key="3">
    <source>
        <dbReference type="ARBA" id="ARBA00022729"/>
    </source>
</evidence>
<evidence type="ECO:0000256" key="5">
    <source>
        <dbReference type="ARBA" id="ARBA00022837"/>
    </source>
</evidence>
<evidence type="ECO:0000256" key="8">
    <source>
        <dbReference type="ARBA" id="ARBA00023018"/>
    </source>
</evidence>
<dbReference type="CDD" id="cd01650">
    <property type="entry name" value="RT_nLTR_like"/>
    <property type="match status" value="1"/>
</dbReference>
<gene>
    <name evidence="19" type="ORF">PLXY2_LOCUS15811</name>
</gene>
<feature type="region of interest" description="Disordered" evidence="15">
    <location>
        <begin position="1194"/>
        <end position="1222"/>
    </location>
</feature>
<keyword evidence="9 16" id="KW-0472">Membrane</keyword>
<protein>
    <submittedName>
        <fullName evidence="19">(diamondback moth) hypothetical protein</fullName>
    </submittedName>
</protein>
<evidence type="ECO:0000256" key="10">
    <source>
        <dbReference type="ARBA" id="ARBA00023180"/>
    </source>
</evidence>
<proteinExistence type="inferred from homology"/>
<evidence type="ECO:0000256" key="2">
    <source>
        <dbReference type="ARBA" id="ARBA00022692"/>
    </source>
</evidence>
<comment type="similarity">
    <text evidence="13">Belongs to the calsyntenin family.</text>
</comment>
<keyword evidence="2 16" id="KW-0812">Transmembrane</keyword>
<dbReference type="GO" id="GO:0051965">
    <property type="term" value="P:positive regulation of synapse assembly"/>
    <property type="evidence" value="ECO:0007669"/>
    <property type="project" value="TreeGrafter"/>
</dbReference>
<dbReference type="Gene3D" id="2.60.120.200">
    <property type="match status" value="1"/>
</dbReference>
<dbReference type="CDD" id="cd11304">
    <property type="entry name" value="Cadherin_repeat"/>
    <property type="match status" value="2"/>
</dbReference>
<evidence type="ECO:0000256" key="16">
    <source>
        <dbReference type="SAM" id="Phobius"/>
    </source>
</evidence>
<dbReference type="EMBL" id="CAJHNJ030000285">
    <property type="protein sequence ID" value="CAG9137558.1"/>
    <property type="molecule type" value="Genomic_DNA"/>
</dbReference>
<dbReference type="Proteomes" id="UP000653454">
    <property type="component" value="Unassembled WGS sequence"/>
</dbReference>
<evidence type="ECO:0000256" key="6">
    <source>
        <dbReference type="ARBA" id="ARBA00022889"/>
    </source>
</evidence>
<comment type="subcellular location">
    <subcellularLocation>
        <location evidence="12">Postsynaptic cell membrane</location>
        <topology evidence="12">Single-pass type I membrane protein</topology>
    </subcellularLocation>
</comment>
<dbReference type="Gene3D" id="2.60.40.60">
    <property type="entry name" value="Cadherins"/>
    <property type="match status" value="2"/>
</dbReference>
<sequence length="1361" mass="149924">MTGGKSPGHDGLSVEHLKYAGVHLPRVLALLFTMCISHSYLPEDLTKTIVVPIVKNRTGDISDRGNYRPISLATIVAKVLDGLLDSCLQKHLNLHDAQFGFRSGLSTESAILSLKHAVQYYTKRSTPVYACFLDLSKAFDLVSYDVLWGKLGDRGVPVEIISMFQYWYSSQSNYVRWAGSLSEPYVLDCGVRQGGLTSPKLFNVYVNDLIVGLSGTRVGCSIGGVSVNNLSYADDMVLLSPTVGGLRELLAICERYAAEHGLAYNVKKCEYIVFGAPGKCQDSSPYITLNGKSIKRVNKFKYLGHVIAEDLKDDADIERERRALAIRGNMLVRRFYRCSEEVKLTLFKAYCQSFYTGSLWVDHTKRSLDILRIQYNNIFRMLLGLPRFCSASGMFAEYQTDGFHAIIRKKTVSLINRVRDSHNSILKTVADDLTSSLWKCLIMVIDENEARLRVRYPLNCEKRRNYKFDIAAVGCDGSYSNTVPVHITVTDVNEYAPVFSQAAYVRSVDEGRLYPELVRVEATDRDCTPHYGDVCKYEILTDRSQPFAIDNEGVISNTEPLDYEKSHNHILSVVAYDCGMKQSAPVMVTIKVNKPCKAGWKGVAERVDYAPGSGSLALFPEARLETCSSDARCPGVTRIQAAVTLQASRAGTGCDRDTYSVHAQKTICGAVCLLHIGQDRSSRTRRLRTRLGLSSPVPGVTRIQAAVTLQASRAGTGCDRDTYSVHVQKTICGLDAKTVDLLPNPGAGNEWAKSLKPDSSSNRDGEQMFEFDGATSAVVPPSVLPHHLASSFSISTWMRHAPSPDMDKHTKEHVLCMADDHKMNRHHYSLFVRNCRLIFLLRRDFGDGDLNIFRPAEWRWKIPEVCDNEWHHYAVNVRFPNVELFVDGTLYRAADGKGPEVIDDWPLHPAHGVNTTLVVGACWQGTESDMKHHLRGWLAGLGVSTHAPQAADSLQCVARCTEGLSLTPARHLKSVSVEGDGAADVETLLRKVSYGDSRPFPTPGRRNVHVATTITCDNGRIIKAKPAESFIMVLQPLSPRIVLSGGAEAARDYAHFRRGLPVFPDLGISNNAQGTQEPTPQKLDSCVVSVYPALNPDHEALSLRDGASLPDRRDIRASVTRDGVILSGADTAENYQQVLREIEYSNKKPAYYLNRVFKLTCSELNGRFTSNEYVQTLTVVHPHMASSEVSHELHPSGVADKMDAPRDKQSAHAHGRAHGDAHSPRVFAAHALRDDHSVEAPAPSVRDLHQSNHVALLIGVIACGALVLGGAAFAARRAAPRAPPPDMAWDDSALTITVNPMEQAGGSCAVAAAVADSSDGESGSESDSDRHDSDDDDDEVVSNKQHKYRNISQLEWDNSTM</sequence>
<dbReference type="Pfam" id="PF19699">
    <property type="entry name" value="CLSTN_C"/>
    <property type="match status" value="1"/>
</dbReference>
<dbReference type="GO" id="GO:0071897">
    <property type="term" value="P:DNA biosynthetic process"/>
    <property type="evidence" value="ECO:0007669"/>
    <property type="project" value="UniProtKB-ARBA"/>
</dbReference>
<evidence type="ECO:0000256" key="13">
    <source>
        <dbReference type="ARBA" id="ARBA00035015"/>
    </source>
</evidence>
<keyword evidence="8" id="KW-0770">Synapse</keyword>
<feature type="domain" description="Reverse transcriptase" evidence="18">
    <location>
        <begin position="34"/>
        <end position="307"/>
    </location>
</feature>
<feature type="region of interest" description="Disordered" evidence="15">
    <location>
        <begin position="1312"/>
        <end position="1361"/>
    </location>
</feature>
<keyword evidence="5 14" id="KW-0106">Calcium</keyword>
<dbReference type="InterPro" id="IPR013320">
    <property type="entry name" value="ConA-like_dom_sf"/>
</dbReference>
<feature type="transmembrane region" description="Helical" evidence="16">
    <location>
        <begin position="1254"/>
        <end position="1275"/>
    </location>
</feature>
<feature type="domain" description="Cadherin" evidence="17">
    <location>
        <begin position="445"/>
        <end position="499"/>
    </location>
</feature>
<dbReference type="SUPFAM" id="SSF49313">
    <property type="entry name" value="Cadherin-like"/>
    <property type="match status" value="2"/>
</dbReference>
<feature type="compositionally biased region" description="Basic and acidic residues" evidence="15">
    <location>
        <begin position="1194"/>
        <end position="1210"/>
    </location>
</feature>
<evidence type="ECO:0000256" key="12">
    <source>
        <dbReference type="ARBA" id="ARBA00035006"/>
    </source>
</evidence>
<evidence type="ECO:0000313" key="20">
    <source>
        <dbReference type="Proteomes" id="UP000653454"/>
    </source>
</evidence>
<dbReference type="SUPFAM" id="SSF56672">
    <property type="entry name" value="DNA/RNA polymerases"/>
    <property type="match status" value="1"/>
</dbReference>
<evidence type="ECO:0000256" key="1">
    <source>
        <dbReference type="ARBA" id="ARBA00022475"/>
    </source>
</evidence>
<dbReference type="SUPFAM" id="SSF49899">
    <property type="entry name" value="Concanavalin A-like lectins/glucanases"/>
    <property type="match status" value="1"/>
</dbReference>
<keyword evidence="4" id="KW-0677">Repeat</keyword>
<evidence type="ECO:0000256" key="7">
    <source>
        <dbReference type="ARBA" id="ARBA00022989"/>
    </source>
</evidence>
<name>A0A8S4GFF3_PLUXY</name>
<dbReference type="InterPro" id="IPR015919">
    <property type="entry name" value="Cadherin-like_sf"/>
</dbReference>
<feature type="domain" description="Cadherin" evidence="17">
    <location>
        <begin position="500"/>
        <end position="592"/>
    </location>
</feature>
<dbReference type="PRINTS" id="PR00205">
    <property type="entry name" value="CADHERIN"/>
</dbReference>
<accession>A0A8S4GFF3</accession>
<dbReference type="PANTHER" id="PTHR14139:SF2">
    <property type="entry name" value="CALSYNTENIN-1"/>
    <property type="match status" value="1"/>
</dbReference>
<evidence type="ECO:0000256" key="15">
    <source>
        <dbReference type="SAM" id="MobiDB-lite"/>
    </source>
</evidence>
<dbReference type="Pfam" id="PF00028">
    <property type="entry name" value="Cadherin"/>
    <property type="match status" value="1"/>
</dbReference>
<evidence type="ECO:0000256" key="11">
    <source>
        <dbReference type="ARBA" id="ARBA00023257"/>
    </source>
</evidence>
<dbReference type="Pfam" id="PF00078">
    <property type="entry name" value="RVT_1"/>
    <property type="match status" value="1"/>
</dbReference>
<organism evidence="19 20">
    <name type="scientific">Plutella xylostella</name>
    <name type="common">Diamondback moth</name>
    <name type="synonym">Plutella maculipennis</name>
    <dbReference type="NCBI Taxonomy" id="51655"/>
    <lineage>
        <taxon>Eukaryota</taxon>
        <taxon>Metazoa</taxon>
        <taxon>Ecdysozoa</taxon>
        <taxon>Arthropoda</taxon>
        <taxon>Hexapoda</taxon>
        <taxon>Insecta</taxon>
        <taxon>Pterygota</taxon>
        <taxon>Neoptera</taxon>
        <taxon>Endopterygota</taxon>
        <taxon>Lepidoptera</taxon>
        <taxon>Glossata</taxon>
        <taxon>Ditrysia</taxon>
        <taxon>Yponomeutoidea</taxon>
        <taxon>Plutellidae</taxon>
        <taxon>Plutella</taxon>
    </lineage>
</organism>
<dbReference type="GO" id="GO:0009986">
    <property type="term" value="C:cell surface"/>
    <property type="evidence" value="ECO:0007669"/>
    <property type="project" value="TreeGrafter"/>
</dbReference>
<evidence type="ECO:0000256" key="14">
    <source>
        <dbReference type="PROSITE-ProRule" id="PRU00043"/>
    </source>
</evidence>
<evidence type="ECO:0000256" key="4">
    <source>
        <dbReference type="ARBA" id="ARBA00022737"/>
    </source>
</evidence>